<proteinExistence type="predicted"/>
<dbReference type="EMBL" id="OV170232">
    <property type="protein sequence ID" value="CAH0717448.1"/>
    <property type="molecule type" value="Genomic_DNA"/>
</dbReference>
<evidence type="ECO:0000313" key="3">
    <source>
        <dbReference type="Proteomes" id="UP000838878"/>
    </source>
</evidence>
<feature type="compositionally biased region" description="Polar residues" evidence="1">
    <location>
        <begin position="72"/>
        <end position="84"/>
    </location>
</feature>
<protein>
    <submittedName>
        <fullName evidence="2">Uncharacterized protein</fullName>
    </submittedName>
</protein>
<dbReference type="OrthoDB" id="8184381at2759"/>
<evidence type="ECO:0000256" key="1">
    <source>
        <dbReference type="SAM" id="MobiDB-lite"/>
    </source>
</evidence>
<sequence length="156" mass="17364">MADGSPDYRAGPDEMNDLTFSVADLSYRDSKKCSGDTFEGGRLKLSFYTELEGSESCENSEMRGVVADRSVATATSDSRKTPGSSFDDGDDRKKRCFDRYDSSESSDRLDDIDQFRHLLRFPKHQFITGAKVKQVTLSTKRRMGFVGSGFALSHEG</sequence>
<dbReference type="AlphaFoldDB" id="A0A8J9V7I2"/>
<dbReference type="Proteomes" id="UP000838878">
    <property type="component" value="Chromosome 12"/>
</dbReference>
<gene>
    <name evidence="2" type="ORF">BINO364_LOCUS4053</name>
</gene>
<keyword evidence="3" id="KW-1185">Reference proteome</keyword>
<accession>A0A8J9V7I2</accession>
<name>A0A8J9V7I2_9NEOP</name>
<feature type="region of interest" description="Disordered" evidence="1">
    <location>
        <begin position="69"/>
        <end position="93"/>
    </location>
</feature>
<feature type="non-terminal residue" evidence="2">
    <location>
        <position position="156"/>
    </location>
</feature>
<evidence type="ECO:0000313" key="2">
    <source>
        <dbReference type="EMBL" id="CAH0717448.1"/>
    </source>
</evidence>
<organism evidence="2 3">
    <name type="scientific">Brenthis ino</name>
    <name type="common">lesser marbled fritillary</name>
    <dbReference type="NCBI Taxonomy" id="405034"/>
    <lineage>
        <taxon>Eukaryota</taxon>
        <taxon>Metazoa</taxon>
        <taxon>Ecdysozoa</taxon>
        <taxon>Arthropoda</taxon>
        <taxon>Hexapoda</taxon>
        <taxon>Insecta</taxon>
        <taxon>Pterygota</taxon>
        <taxon>Neoptera</taxon>
        <taxon>Endopterygota</taxon>
        <taxon>Lepidoptera</taxon>
        <taxon>Glossata</taxon>
        <taxon>Ditrysia</taxon>
        <taxon>Papilionoidea</taxon>
        <taxon>Nymphalidae</taxon>
        <taxon>Heliconiinae</taxon>
        <taxon>Argynnini</taxon>
        <taxon>Brenthis</taxon>
    </lineage>
</organism>
<reference evidence="2" key="1">
    <citation type="submission" date="2021-12" db="EMBL/GenBank/DDBJ databases">
        <authorList>
            <person name="Martin H S."/>
        </authorList>
    </citation>
    <scope>NUCLEOTIDE SEQUENCE</scope>
</reference>